<dbReference type="SFLD" id="SFLDS00019">
    <property type="entry name" value="Glutathione_Transferase_(cytos"/>
    <property type="match status" value="2"/>
</dbReference>
<sequence>MKDEIILYEYEGSPCVRRVKITLIEKGLTFKTQSIDLSRMQQKSQEYLSINPNGVVPTLSHNARMIYESSVINEYLEDQFPTNALYPSTIAGLAEVKKWQNVELALAKVCRTLAWAYAMGPLQHISYTREEYIAIAAKTTTNTGHLNWSGKVWDLAILSTEEQKQHQNQLIKFIDFVESSLQDKHYLLGALFSNADILLYPRLTMLSLVGININQLNYPNLQAWIKRVAARPSIQLTHNKSMDLLYNSGLIEKINHILYSKKKRTIQQSLYLWGMGKICRKKFKVKQALQEHTEGFNKILLPTKGMATQPSKVKRKALYDVQVDNHLTLYSYKDSPLCSRVKLVLAILELPYTNVEINMVELDHKRKPFTHLNPAAELPILKHGENLIFDSQFIVEYLCYIANNLQLFSQDSYEQAQIKMWNAFDLGMLKEYRPLFFDWIMKKDNGSNKVVKESTNNELPKEDQAWFNHMRAGTLLTDTERQGYIEIFSEKMSYLDNHLNNNNYLVTDRFTYADIVLYTRIVTFNALGLGKSVAHCKNIEKWMTHIAEQLASPSSASC</sequence>
<evidence type="ECO:0000259" key="1">
    <source>
        <dbReference type="PROSITE" id="PS50404"/>
    </source>
</evidence>
<evidence type="ECO:0000259" key="2">
    <source>
        <dbReference type="PROSITE" id="PS50405"/>
    </source>
</evidence>
<comment type="caution">
    <text evidence="3">The sequence shown here is derived from an EMBL/GenBank/DDBJ whole genome shotgun (WGS) entry which is preliminary data.</text>
</comment>
<evidence type="ECO:0000313" key="3">
    <source>
        <dbReference type="EMBL" id="MCL1127708.1"/>
    </source>
</evidence>
<feature type="domain" description="GST C-terminal" evidence="2">
    <location>
        <begin position="411"/>
        <end position="558"/>
    </location>
</feature>
<organism evidence="3 4">
    <name type="scientific">Shewanella surugensis</name>
    <dbReference type="NCBI Taxonomy" id="212020"/>
    <lineage>
        <taxon>Bacteria</taxon>
        <taxon>Pseudomonadati</taxon>
        <taxon>Pseudomonadota</taxon>
        <taxon>Gammaproteobacteria</taxon>
        <taxon>Alteromonadales</taxon>
        <taxon>Shewanellaceae</taxon>
        <taxon>Shewanella</taxon>
    </lineage>
</organism>
<dbReference type="InterPro" id="IPR004045">
    <property type="entry name" value="Glutathione_S-Trfase_N"/>
</dbReference>
<reference evidence="3 4" key="1">
    <citation type="submission" date="2022-01" db="EMBL/GenBank/DDBJ databases">
        <title>Whole genome-based taxonomy of the Shewanellaceae.</title>
        <authorList>
            <person name="Martin-Rodriguez A.J."/>
        </authorList>
    </citation>
    <scope>NUCLEOTIDE SEQUENCE [LARGE SCALE GENOMIC DNA]</scope>
    <source>
        <strain evidence="3 4">DSM 17177</strain>
    </source>
</reference>
<dbReference type="InterPro" id="IPR040079">
    <property type="entry name" value="Glutathione_S-Trfase"/>
</dbReference>
<dbReference type="Gene3D" id="3.40.30.10">
    <property type="entry name" value="Glutaredoxin"/>
    <property type="match status" value="2"/>
</dbReference>
<proteinExistence type="predicted"/>
<accession>A0ABT0LJ17</accession>
<feature type="domain" description="GST C-terminal" evidence="2">
    <location>
        <begin position="127"/>
        <end position="246"/>
    </location>
</feature>
<dbReference type="PANTHER" id="PTHR44051:SF8">
    <property type="entry name" value="GLUTATHIONE S-TRANSFERASE GSTA"/>
    <property type="match status" value="1"/>
</dbReference>
<dbReference type="InterPro" id="IPR004046">
    <property type="entry name" value="GST_C"/>
</dbReference>
<dbReference type="Gene3D" id="1.20.1050.10">
    <property type="match status" value="2"/>
</dbReference>
<dbReference type="Pfam" id="PF13417">
    <property type="entry name" value="GST_N_3"/>
    <property type="match status" value="2"/>
</dbReference>
<feature type="domain" description="GST N-terminal" evidence="1">
    <location>
        <begin position="325"/>
        <end position="406"/>
    </location>
</feature>
<gene>
    <name evidence="3" type="ORF">L2764_25345</name>
</gene>
<dbReference type="InterPro" id="IPR036282">
    <property type="entry name" value="Glutathione-S-Trfase_C_sf"/>
</dbReference>
<protein>
    <submittedName>
        <fullName evidence="3">Glutathione S-transferase family protein</fullName>
    </submittedName>
</protein>
<feature type="domain" description="GST N-terminal" evidence="1">
    <location>
        <begin position="3"/>
        <end position="84"/>
    </location>
</feature>
<dbReference type="CDD" id="cd00570">
    <property type="entry name" value="GST_N_family"/>
    <property type="match status" value="1"/>
</dbReference>
<keyword evidence="4" id="KW-1185">Reference proteome</keyword>
<dbReference type="Proteomes" id="UP001203423">
    <property type="component" value="Unassembled WGS sequence"/>
</dbReference>
<name>A0ABT0LJ17_9GAMM</name>
<dbReference type="InterPro" id="IPR036249">
    <property type="entry name" value="Thioredoxin-like_sf"/>
</dbReference>
<dbReference type="RefSeq" id="WP_248943145.1">
    <property type="nucleotide sequence ID" value="NZ_JAKIKS010000197.1"/>
</dbReference>
<dbReference type="Pfam" id="PF00043">
    <property type="entry name" value="GST_C"/>
    <property type="match status" value="2"/>
</dbReference>
<dbReference type="SUPFAM" id="SSF52833">
    <property type="entry name" value="Thioredoxin-like"/>
    <property type="match status" value="2"/>
</dbReference>
<dbReference type="SFLD" id="SFLDG00358">
    <property type="entry name" value="Main_(cytGST)"/>
    <property type="match status" value="2"/>
</dbReference>
<dbReference type="EMBL" id="JAKIKS010000197">
    <property type="protein sequence ID" value="MCL1127708.1"/>
    <property type="molecule type" value="Genomic_DNA"/>
</dbReference>
<dbReference type="SUPFAM" id="SSF47616">
    <property type="entry name" value="GST C-terminal domain-like"/>
    <property type="match status" value="2"/>
</dbReference>
<dbReference type="PROSITE" id="PS50404">
    <property type="entry name" value="GST_NTER"/>
    <property type="match status" value="2"/>
</dbReference>
<dbReference type="InterPro" id="IPR010987">
    <property type="entry name" value="Glutathione-S-Trfase_C-like"/>
</dbReference>
<dbReference type="PANTHER" id="PTHR44051">
    <property type="entry name" value="GLUTATHIONE S-TRANSFERASE-RELATED"/>
    <property type="match status" value="1"/>
</dbReference>
<dbReference type="PROSITE" id="PS50405">
    <property type="entry name" value="GST_CTER"/>
    <property type="match status" value="2"/>
</dbReference>
<evidence type="ECO:0000313" key="4">
    <source>
        <dbReference type="Proteomes" id="UP001203423"/>
    </source>
</evidence>